<comment type="similarity">
    <text evidence="3">Belongs to the NOP16 family.</text>
</comment>
<dbReference type="STRING" id="180088.A0A1J8Q710"/>
<evidence type="ECO:0000256" key="5">
    <source>
        <dbReference type="ARBA" id="ARBA00023242"/>
    </source>
</evidence>
<evidence type="ECO:0000256" key="3">
    <source>
        <dbReference type="ARBA" id="ARBA00008479"/>
    </source>
</evidence>
<feature type="compositionally biased region" description="Basic residues" evidence="6">
    <location>
        <begin position="46"/>
        <end position="65"/>
    </location>
</feature>
<protein>
    <recommendedName>
        <fullName evidence="4">Nucleolar protein 16</fullName>
    </recommendedName>
</protein>
<feature type="compositionally biased region" description="Polar residues" evidence="6">
    <location>
        <begin position="106"/>
        <end position="119"/>
    </location>
</feature>
<accession>A0A1J8Q710</accession>
<feature type="region of interest" description="Disordered" evidence="6">
    <location>
        <begin position="106"/>
        <end position="149"/>
    </location>
</feature>
<dbReference type="OrthoDB" id="285729at2759"/>
<dbReference type="InterPro" id="IPR019002">
    <property type="entry name" value="Ribosome_biogenesis_Nop16"/>
</dbReference>
<sequence>SATSLSEFQNIPCFLTVCSCLLRFTSHPKRSLLSPSTCEFKMANPRQRRKAKSSTHKAVSHSRRAKKILRKMPAIQAPKVLQDAWDKSKTVRQNYTALGLQLSLVPTESGGSERTSIHPNGSAGGGPVSGTAKSVEADSSTSSSIPNGFGRIIRDASGNVMSIDLPQSEEIQQHGVQHTQLPEPDVDERAMKDWVGGLNKIHQNDLDSQKLLSQSARSTNPVAVPTASALSYALEKLSASGRALPRHSSCGERSYLARLIQKYGDDYDSMARDRRLNTEQKTVGELKRAVGRAGGMESLS</sequence>
<feature type="region of interest" description="Disordered" evidence="6">
    <location>
        <begin position="44"/>
        <end position="65"/>
    </location>
</feature>
<dbReference type="EMBL" id="LVVM01002017">
    <property type="protein sequence ID" value="OJA17430.1"/>
    <property type="molecule type" value="Genomic_DNA"/>
</dbReference>
<evidence type="ECO:0000313" key="7">
    <source>
        <dbReference type="EMBL" id="OJA17430.1"/>
    </source>
</evidence>
<evidence type="ECO:0000256" key="1">
    <source>
        <dbReference type="ARBA" id="ARBA00002889"/>
    </source>
</evidence>
<dbReference type="PANTHER" id="PTHR13243:SF1">
    <property type="entry name" value="NUCLEOLAR PROTEIN 16"/>
    <property type="match status" value="1"/>
</dbReference>
<dbReference type="Pfam" id="PF09420">
    <property type="entry name" value="Nop16"/>
    <property type="match status" value="1"/>
</dbReference>
<dbReference type="GO" id="GO:0042273">
    <property type="term" value="P:ribosomal large subunit biogenesis"/>
    <property type="evidence" value="ECO:0007669"/>
    <property type="project" value="TreeGrafter"/>
</dbReference>
<comment type="subcellular location">
    <subcellularLocation>
        <location evidence="2">Nucleus</location>
        <location evidence="2">Nucleolus</location>
    </subcellularLocation>
</comment>
<comment type="caution">
    <text evidence="7">The sequence shown here is derived from an EMBL/GenBank/DDBJ whole genome shotgun (WGS) entry which is preliminary data.</text>
</comment>
<dbReference type="AlphaFoldDB" id="A0A1J8Q710"/>
<evidence type="ECO:0000256" key="4">
    <source>
        <dbReference type="ARBA" id="ARBA00015522"/>
    </source>
</evidence>
<evidence type="ECO:0000256" key="2">
    <source>
        <dbReference type="ARBA" id="ARBA00004604"/>
    </source>
</evidence>
<keyword evidence="5" id="KW-0539">Nucleus</keyword>
<organism evidence="7 8">
    <name type="scientific">Rhizopogon vesiculosus</name>
    <dbReference type="NCBI Taxonomy" id="180088"/>
    <lineage>
        <taxon>Eukaryota</taxon>
        <taxon>Fungi</taxon>
        <taxon>Dikarya</taxon>
        <taxon>Basidiomycota</taxon>
        <taxon>Agaricomycotina</taxon>
        <taxon>Agaricomycetes</taxon>
        <taxon>Agaricomycetidae</taxon>
        <taxon>Boletales</taxon>
        <taxon>Suillineae</taxon>
        <taxon>Rhizopogonaceae</taxon>
        <taxon>Rhizopogon</taxon>
    </lineage>
</organism>
<dbReference type="PANTHER" id="PTHR13243">
    <property type="entry name" value="HSPC111 PROTEIN-RELATED"/>
    <property type="match status" value="1"/>
</dbReference>
<comment type="function">
    <text evidence="1">Involved in the biogenesis of the 60S ribosomal subunit.</text>
</comment>
<evidence type="ECO:0000313" key="8">
    <source>
        <dbReference type="Proteomes" id="UP000183567"/>
    </source>
</evidence>
<dbReference type="GO" id="GO:0005730">
    <property type="term" value="C:nucleolus"/>
    <property type="evidence" value="ECO:0007669"/>
    <property type="project" value="UniProtKB-SubCell"/>
</dbReference>
<feature type="non-terminal residue" evidence="7">
    <location>
        <position position="1"/>
    </location>
</feature>
<name>A0A1J8Q710_9AGAM</name>
<gene>
    <name evidence="7" type="ORF">AZE42_04813</name>
</gene>
<dbReference type="Proteomes" id="UP000183567">
    <property type="component" value="Unassembled WGS sequence"/>
</dbReference>
<feature type="compositionally biased region" description="Polar residues" evidence="6">
    <location>
        <begin position="137"/>
        <end position="146"/>
    </location>
</feature>
<keyword evidence="8" id="KW-1185">Reference proteome</keyword>
<reference evidence="7 8" key="1">
    <citation type="submission" date="2016-03" db="EMBL/GenBank/DDBJ databases">
        <title>Comparative genomics of the ectomycorrhizal sister species Rhizopogon vinicolor and Rhizopogon vesiculosus (Basidiomycota: Boletales) reveals a divergence of the mating type B locus.</title>
        <authorList>
            <person name="Mujic A.B."/>
            <person name="Kuo A."/>
            <person name="Tritt A."/>
            <person name="Lipzen A."/>
            <person name="Chen C."/>
            <person name="Johnson J."/>
            <person name="Sharma A."/>
            <person name="Barry K."/>
            <person name="Grigoriev I.V."/>
            <person name="Spatafora J.W."/>
        </authorList>
    </citation>
    <scope>NUCLEOTIDE SEQUENCE [LARGE SCALE GENOMIC DNA]</scope>
    <source>
        <strain evidence="7 8">AM-OR11-056</strain>
    </source>
</reference>
<evidence type="ECO:0000256" key="6">
    <source>
        <dbReference type="SAM" id="MobiDB-lite"/>
    </source>
</evidence>
<proteinExistence type="inferred from homology"/>